<name>A0A2T6K677_9RHOB</name>
<keyword evidence="1" id="KW-0732">Signal</keyword>
<dbReference type="Pfam" id="PF00144">
    <property type="entry name" value="Beta-lactamase"/>
    <property type="match status" value="1"/>
</dbReference>
<dbReference type="Proteomes" id="UP000244523">
    <property type="component" value="Unassembled WGS sequence"/>
</dbReference>
<dbReference type="OrthoDB" id="5377981at2"/>
<dbReference type="Gene3D" id="3.40.710.10">
    <property type="entry name" value="DD-peptidase/beta-lactamase superfamily"/>
    <property type="match status" value="1"/>
</dbReference>
<dbReference type="InterPro" id="IPR050789">
    <property type="entry name" value="Diverse_Enzym_Activities"/>
</dbReference>
<feature type="domain" description="Beta-lactamase-related" evidence="2">
    <location>
        <begin position="30"/>
        <end position="140"/>
    </location>
</feature>
<evidence type="ECO:0000313" key="3">
    <source>
        <dbReference type="EMBL" id="PUB10148.1"/>
    </source>
</evidence>
<organism evidence="3 4">
    <name type="scientific">Yoonia sediminilitoris</name>
    <dbReference type="NCBI Taxonomy" id="1286148"/>
    <lineage>
        <taxon>Bacteria</taxon>
        <taxon>Pseudomonadati</taxon>
        <taxon>Pseudomonadota</taxon>
        <taxon>Alphaproteobacteria</taxon>
        <taxon>Rhodobacterales</taxon>
        <taxon>Paracoccaceae</taxon>
        <taxon>Yoonia</taxon>
    </lineage>
</organism>
<evidence type="ECO:0000259" key="2">
    <source>
        <dbReference type="Pfam" id="PF00144"/>
    </source>
</evidence>
<comment type="caution">
    <text evidence="3">The sequence shown here is derived from an EMBL/GenBank/DDBJ whole genome shotgun (WGS) entry which is preliminary data.</text>
</comment>
<dbReference type="PANTHER" id="PTHR43283">
    <property type="entry name" value="BETA-LACTAMASE-RELATED"/>
    <property type="match status" value="1"/>
</dbReference>
<dbReference type="RefSeq" id="WP_108388867.1">
    <property type="nucleotide sequence ID" value="NZ_QBUD01000021.1"/>
</dbReference>
<protein>
    <submittedName>
        <fullName evidence="3">Beta-lactamase</fullName>
    </submittedName>
</protein>
<feature type="chain" id="PRO_5015692273" evidence="1">
    <location>
        <begin position="23"/>
        <end position="156"/>
    </location>
</feature>
<dbReference type="InterPro" id="IPR001466">
    <property type="entry name" value="Beta-lactam-related"/>
</dbReference>
<keyword evidence="4" id="KW-1185">Reference proteome</keyword>
<dbReference type="InterPro" id="IPR012338">
    <property type="entry name" value="Beta-lactam/transpept-like"/>
</dbReference>
<evidence type="ECO:0000256" key="1">
    <source>
        <dbReference type="SAM" id="SignalP"/>
    </source>
</evidence>
<evidence type="ECO:0000313" key="4">
    <source>
        <dbReference type="Proteomes" id="UP000244523"/>
    </source>
</evidence>
<feature type="signal peptide" evidence="1">
    <location>
        <begin position="1"/>
        <end position="22"/>
    </location>
</feature>
<dbReference type="SUPFAM" id="SSF56601">
    <property type="entry name" value="beta-lactamase/transpeptidase-like"/>
    <property type="match status" value="1"/>
</dbReference>
<accession>A0A2T6K677</accession>
<reference evidence="3 4" key="1">
    <citation type="submission" date="2018-04" db="EMBL/GenBank/DDBJ databases">
        <title>Genomic Encyclopedia of Archaeal and Bacterial Type Strains, Phase II (KMG-II): from individual species to whole genera.</title>
        <authorList>
            <person name="Goeker M."/>
        </authorList>
    </citation>
    <scope>NUCLEOTIDE SEQUENCE [LARGE SCALE GENOMIC DNA]</scope>
    <source>
        <strain evidence="3 4">DSM 29955</strain>
    </source>
</reference>
<proteinExistence type="predicted"/>
<gene>
    <name evidence="3" type="ORF">C8N45_1214</name>
</gene>
<dbReference type="EMBL" id="QBUD01000021">
    <property type="protein sequence ID" value="PUB10148.1"/>
    <property type="molecule type" value="Genomic_DNA"/>
</dbReference>
<sequence length="156" mass="16934">MTRALCAVLFSLCFLIAEPASSETEQPRMQALLNGLQQDYGFPGATAAVALPDGRVFIVAAGLADRGAGMPMTLGTRMLAASFGKSFVAMTVLSLESDGVLSRSDPVSRYFGKYDWFGRVPNHETMSVGDLLWHSAGTRRIRGHDRRAHPSAYRPQ</sequence>
<dbReference type="AlphaFoldDB" id="A0A2T6K677"/>